<dbReference type="EMBL" id="NPEX01000106">
    <property type="protein sequence ID" value="RAI43096.1"/>
    <property type="molecule type" value="Genomic_DNA"/>
</dbReference>
<accession>A0A327KYD9</accession>
<name>A0A327KYD9_9BRAD</name>
<dbReference type="Proteomes" id="UP000249130">
    <property type="component" value="Unassembled WGS sequence"/>
</dbReference>
<evidence type="ECO:0008006" key="4">
    <source>
        <dbReference type="Google" id="ProtNLM"/>
    </source>
</evidence>
<proteinExistence type="predicted"/>
<sequence>MPNDRNAPPPDPAIAVGEGLAAAYRAVAARMRDLPVYNPRLAVEAVGFRTWEGVALGVMVTPWFMNLVLAVVPGGPALPDARVGDSREVRFPAGTIAFTVGALAGVRRLDAASLFSPMAGFDAPESAREAAAAALAAVLDQPPADTDRVSCTAPPPAPRDRRALLFGRGAS</sequence>
<comment type="caution">
    <text evidence="2">The sequence shown here is derived from an EMBL/GenBank/DDBJ whole genome shotgun (WGS) entry which is preliminary data.</text>
</comment>
<gene>
    <name evidence="2" type="ORF">CH341_16025</name>
</gene>
<dbReference type="AlphaFoldDB" id="A0A327KYD9"/>
<protein>
    <recommendedName>
        <fullName evidence="4">Hydrogenase formation protein HupJ</fullName>
    </recommendedName>
</protein>
<evidence type="ECO:0000313" key="2">
    <source>
        <dbReference type="EMBL" id="RAI43096.1"/>
    </source>
</evidence>
<dbReference type="Gene3D" id="3.30.1460.40">
    <property type="entry name" value="[NiFe]-hydrogenase assembly chaperone, HybE"/>
    <property type="match status" value="1"/>
</dbReference>
<evidence type="ECO:0000313" key="3">
    <source>
        <dbReference type="Proteomes" id="UP000249130"/>
    </source>
</evidence>
<organism evidence="2 3">
    <name type="scientific">Rhodoplanes roseus</name>
    <dbReference type="NCBI Taxonomy" id="29409"/>
    <lineage>
        <taxon>Bacteria</taxon>
        <taxon>Pseudomonadati</taxon>
        <taxon>Pseudomonadota</taxon>
        <taxon>Alphaproteobacteria</taxon>
        <taxon>Hyphomicrobiales</taxon>
        <taxon>Nitrobacteraceae</taxon>
        <taxon>Rhodoplanes</taxon>
    </lineage>
</organism>
<dbReference type="Pfam" id="PF11939">
    <property type="entry name" value="NiFe-hyd_HybE"/>
    <property type="match status" value="1"/>
</dbReference>
<dbReference type="InterPro" id="IPR038530">
    <property type="entry name" value="NiFe-hyd_HybE_sf"/>
</dbReference>
<feature type="region of interest" description="Disordered" evidence="1">
    <location>
        <begin position="142"/>
        <end position="171"/>
    </location>
</feature>
<dbReference type="NCBIfam" id="TIGR03993">
    <property type="entry name" value="hydrog_HybE"/>
    <property type="match status" value="1"/>
</dbReference>
<reference evidence="2 3" key="1">
    <citation type="submission" date="2017-07" db="EMBL/GenBank/DDBJ databases">
        <title>Draft Genome Sequences of Select Purple Nonsulfur Bacteria.</title>
        <authorList>
            <person name="Lasarre B."/>
            <person name="Mckinlay J.B."/>
        </authorList>
    </citation>
    <scope>NUCLEOTIDE SEQUENCE [LARGE SCALE GENOMIC DNA]</scope>
    <source>
        <strain evidence="2 3">DSM 5909</strain>
    </source>
</reference>
<dbReference type="RefSeq" id="WP_111420027.1">
    <property type="nucleotide sequence ID" value="NZ_NPEX01000106.1"/>
</dbReference>
<dbReference type="InterPro" id="IPR023994">
    <property type="entry name" value="NiFe-hyd_HybE"/>
</dbReference>
<evidence type="ECO:0000256" key="1">
    <source>
        <dbReference type="SAM" id="MobiDB-lite"/>
    </source>
</evidence>
<keyword evidence="3" id="KW-1185">Reference proteome</keyword>
<dbReference type="OrthoDB" id="9808980at2"/>